<dbReference type="InterPro" id="IPR042525">
    <property type="entry name" value="Rad52_Rad59_Rad22_sf"/>
</dbReference>
<evidence type="ECO:0000313" key="3">
    <source>
        <dbReference type="Proteomes" id="UP000005408"/>
    </source>
</evidence>
<dbReference type="EnsemblMetazoa" id="G15985.2">
    <property type="protein sequence ID" value="G15985.2:cds"/>
    <property type="gene ID" value="G15985"/>
</dbReference>
<dbReference type="Gene3D" id="3.30.390.80">
    <property type="entry name" value="DNA repair protein Rad52/59/22"/>
    <property type="match status" value="1"/>
</dbReference>
<accession>A0A8W8IYQ5</accession>
<dbReference type="PANTHER" id="PTHR31164:SF1">
    <property type="entry name" value="RAD52 MOTIF-CONTAINING PROTEIN 1"/>
    <property type="match status" value="1"/>
</dbReference>
<organism evidence="2 3">
    <name type="scientific">Magallana gigas</name>
    <name type="common">Pacific oyster</name>
    <name type="synonym">Crassostrea gigas</name>
    <dbReference type="NCBI Taxonomy" id="29159"/>
    <lineage>
        <taxon>Eukaryota</taxon>
        <taxon>Metazoa</taxon>
        <taxon>Spiralia</taxon>
        <taxon>Lophotrochozoa</taxon>
        <taxon>Mollusca</taxon>
        <taxon>Bivalvia</taxon>
        <taxon>Autobranchia</taxon>
        <taxon>Pteriomorphia</taxon>
        <taxon>Ostreida</taxon>
        <taxon>Ostreoidea</taxon>
        <taxon>Ostreidae</taxon>
        <taxon>Magallana</taxon>
    </lineage>
</organism>
<name>A0A8W8IYQ5_MAGGI</name>
<proteinExistence type="predicted"/>
<protein>
    <recommendedName>
        <fullName evidence="1">DM1 domain-containing protein</fullName>
    </recommendedName>
</protein>
<sequence length="143" mass="16122">MLHEEHTYKVREVCVVRLDLKTDGLHAEGLGAWEEIYCTNDPTSRGKAVCKCKKLAYQRAVENAFSKVIIVVLSNGKVAVEVDTTQPELLLTEKVLDDENVLKINEIDTDTLMFEDDDVTLSEVPEEDIDAANLHILHELEEV</sequence>
<dbReference type="GO" id="GO:0006310">
    <property type="term" value="P:DNA recombination"/>
    <property type="evidence" value="ECO:0007669"/>
    <property type="project" value="UniProtKB-ARBA"/>
</dbReference>
<dbReference type="GO" id="GO:0005730">
    <property type="term" value="C:nucleolus"/>
    <property type="evidence" value="ECO:0007669"/>
    <property type="project" value="TreeGrafter"/>
</dbReference>
<dbReference type="Proteomes" id="UP000005408">
    <property type="component" value="Unassembled WGS sequence"/>
</dbReference>
<dbReference type="GO" id="GO:0006302">
    <property type="term" value="P:double-strand break repair"/>
    <property type="evidence" value="ECO:0007669"/>
    <property type="project" value="UniProtKB-ARBA"/>
</dbReference>
<dbReference type="InterPro" id="IPR057652">
    <property type="entry name" value="DSRM_RDM1"/>
</dbReference>
<dbReference type="Pfam" id="PF25517">
    <property type="entry name" value="DSRM_RDM1"/>
    <property type="match status" value="1"/>
</dbReference>
<dbReference type="EnsemblMetazoa" id="G15985.3">
    <property type="protein sequence ID" value="G15985.3:cds"/>
    <property type="gene ID" value="G15985"/>
</dbReference>
<dbReference type="SUPFAM" id="SSF54768">
    <property type="entry name" value="dsRNA-binding domain-like"/>
    <property type="match status" value="1"/>
</dbReference>
<reference evidence="2" key="1">
    <citation type="submission" date="2022-08" db="UniProtKB">
        <authorList>
            <consortium name="EnsemblMetazoa"/>
        </authorList>
    </citation>
    <scope>IDENTIFICATION</scope>
    <source>
        <strain evidence="2">05x7-T-G4-1.051#20</strain>
    </source>
</reference>
<dbReference type="PANTHER" id="PTHR31164">
    <property type="entry name" value="RAD52 MOTIF-CONTAINING PROTEIN 1"/>
    <property type="match status" value="1"/>
</dbReference>
<evidence type="ECO:0000259" key="1">
    <source>
        <dbReference type="Pfam" id="PF25517"/>
    </source>
</evidence>
<keyword evidence="3" id="KW-1185">Reference proteome</keyword>
<dbReference type="EnsemblMetazoa" id="G15985.4">
    <property type="protein sequence ID" value="G15985.4:cds"/>
    <property type="gene ID" value="G15985"/>
</dbReference>
<evidence type="ECO:0000313" key="2">
    <source>
        <dbReference type="EnsemblMetazoa" id="G15985.2:cds"/>
    </source>
</evidence>
<feature type="domain" description="DM1" evidence="1">
    <location>
        <begin position="6"/>
        <end position="69"/>
    </location>
</feature>
<dbReference type="AlphaFoldDB" id="A0A8W8IYQ5"/>
<dbReference type="InterPro" id="IPR040224">
    <property type="entry name" value="RDM1"/>
</dbReference>
<dbReference type="OrthoDB" id="6287754at2759"/>